<protein>
    <recommendedName>
        <fullName evidence="3 7">Nuclease SbcCD subunit D</fullName>
    </recommendedName>
</protein>
<keyword evidence="5 7" id="KW-0378">Hydrolase</keyword>
<keyword evidence="7" id="KW-0233">DNA recombination</keyword>
<keyword evidence="11" id="KW-1185">Reference proteome</keyword>
<evidence type="ECO:0000313" key="11">
    <source>
        <dbReference type="Proteomes" id="UP000019276"/>
    </source>
</evidence>
<dbReference type="RefSeq" id="WP_035015646.1">
    <property type="nucleotide sequence ID" value="NZ_ARZY01000033.1"/>
</dbReference>
<dbReference type="InterPro" id="IPR004593">
    <property type="entry name" value="SbcD"/>
</dbReference>
<dbReference type="AlphaFoldDB" id="W7Q7Z8"/>
<dbReference type="InterPro" id="IPR029052">
    <property type="entry name" value="Metallo-depent_PP-like"/>
</dbReference>
<evidence type="ECO:0000313" key="10">
    <source>
        <dbReference type="EMBL" id="EWH08924.1"/>
    </source>
</evidence>
<evidence type="ECO:0000256" key="1">
    <source>
        <dbReference type="ARBA" id="ARBA00010555"/>
    </source>
</evidence>
<keyword evidence="6 7" id="KW-0269">Exonuclease</keyword>
<name>W7Q7Z8_9ALTE</name>
<dbReference type="NCBIfam" id="NF008206">
    <property type="entry name" value="PRK10966.1"/>
    <property type="match status" value="1"/>
</dbReference>
<dbReference type="PANTHER" id="PTHR30337:SF0">
    <property type="entry name" value="NUCLEASE SBCCD SUBUNIT D"/>
    <property type="match status" value="1"/>
</dbReference>
<dbReference type="Proteomes" id="UP000019276">
    <property type="component" value="Unassembled WGS sequence"/>
</dbReference>
<dbReference type="SUPFAM" id="SSF56300">
    <property type="entry name" value="Metallo-dependent phosphatases"/>
    <property type="match status" value="1"/>
</dbReference>
<evidence type="ECO:0000256" key="4">
    <source>
        <dbReference type="ARBA" id="ARBA00022722"/>
    </source>
</evidence>
<dbReference type="InterPro" id="IPR004843">
    <property type="entry name" value="Calcineurin-like_PHP"/>
</dbReference>
<accession>W7Q7Z8</accession>
<keyword evidence="7" id="KW-0255">Endonuclease</keyword>
<dbReference type="PANTHER" id="PTHR30337">
    <property type="entry name" value="COMPONENT OF ATP-DEPENDENT DSDNA EXONUCLEASE"/>
    <property type="match status" value="1"/>
</dbReference>
<comment type="subunit">
    <text evidence="2 7">Heterodimer of SbcC and SbcD.</text>
</comment>
<dbReference type="InterPro" id="IPR041796">
    <property type="entry name" value="Mre11_N"/>
</dbReference>
<dbReference type="EMBL" id="ARZY01000033">
    <property type="protein sequence ID" value="EWH08924.1"/>
    <property type="molecule type" value="Genomic_DNA"/>
</dbReference>
<reference evidence="10 11" key="1">
    <citation type="journal article" date="2014" name="Genome Announc.">
        <title>Draft Genome Sequence of the Agar-Degrading Bacterium Catenovulum sp. Strain DS-2, Isolated from Intestines of Haliotis diversicolor.</title>
        <authorList>
            <person name="Shan D."/>
            <person name="Li X."/>
            <person name="Gu Z."/>
            <person name="Wei G."/>
            <person name="Gao Z."/>
            <person name="Shao Z."/>
        </authorList>
    </citation>
    <scope>NUCLEOTIDE SEQUENCE [LARGE SCALE GENOMIC DNA]</scope>
    <source>
        <strain evidence="10 11">DS-2</strain>
    </source>
</reference>
<dbReference type="Pfam" id="PF12320">
    <property type="entry name" value="SbcD_C"/>
    <property type="match status" value="1"/>
</dbReference>
<dbReference type="Gene3D" id="3.30.160.720">
    <property type="match status" value="1"/>
</dbReference>
<keyword evidence="7" id="KW-0235">DNA replication</keyword>
<evidence type="ECO:0000256" key="3">
    <source>
        <dbReference type="ARBA" id="ARBA00013365"/>
    </source>
</evidence>
<organism evidence="10 11">
    <name type="scientific">Catenovulum agarivorans DS-2</name>
    <dbReference type="NCBI Taxonomy" id="1328313"/>
    <lineage>
        <taxon>Bacteria</taxon>
        <taxon>Pseudomonadati</taxon>
        <taxon>Pseudomonadota</taxon>
        <taxon>Gammaproteobacteria</taxon>
        <taxon>Alteromonadales</taxon>
        <taxon>Alteromonadaceae</taxon>
        <taxon>Catenovulum</taxon>
    </lineage>
</organism>
<dbReference type="CDD" id="cd00840">
    <property type="entry name" value="MPP_Mre11_N"/>
    <property type="match status" value="1"/>
</dbReference>
<gene>
    <name evidence="7" type="primary">sbcD</name>
    <name evidence="10" type="ORF">DS2_14984</name>
</gene>
<dbReference type="GO" id="GO:0006260">
    <property type="term" value="P:DNA replication"/>
    <property type="evidence" value="ECO:0007669"/>
    <property type="project" value="UniProtKB-KW"/>
</dbReference>
<dbReference type="Gene3D" id="3.60.21.10">
    <property type="match status" value="1"/>
</dbReference>
<dbReference type="GO" id="GO:0006310">
    <property type="term" value="P:DNA recombination"/>
    <property type="evidence" value="ECO:0007669"/>
    <property type="project" value="UniProtKB-KW"/>
</dbReference>
<dbReference type="GO" id="GO:0008408">
    <property type="term" value="F:3'-5' exonuclease activity"/>
    <property type="evidence" value="ECO:0007669"/>
    <property type="project" value="InterPro"/>
</dbReference>
<dbReference type="InterPro" id="IPR050535">
    <property type="entry name" value="DNA_Repair-Maintenance_Comp"/>
</dbReference>
<dbReference type="Pfam" id="PF00149">
    <property type="entry name" value="Metallophos"/>
    <property type="match status" value="1"/>
</dbReference>
<keyword evidence="4 7" id="KW-0540">Nuclease</keyword>
<dbReference type="OrthoDB" id="9773856at2"/>
<feature type="domain" description="Nuclease SbcCD subunit D C-terminal" evidence="9">
    <location>
        <begin position="296"/>
        <end position="390"/>
    </location>
</feature>
<sequence length="420" mass="47521">MRFIHTSDWHLGQNFYGKNRAAEHQAFFNWLLHTIEEQQVDGLIVAGDIFDTAAPPSYARTLLNQLVIQVNQLGCQLILLGGNHDSVAVLNENKNLYQALNTTLISQAIQPEQISDYQQQVQILHDKNKKEAAIMVAVPYLRPRDLLGLSKDEYNQAQNRLLPAIQQHYQQLYQIALDKQKQLHQQTGQQLPIIGTAHLTIVNAKVTDSVRDIYIGSLEAVPVEALPDFDYLAMGHIHQPQVIGNKQHIRYSGSPIAMSFDEANQQKSVVLVDTNINQQKSGAPAQLKISTLNIPCSQAIAQIKGNIAQVEQQLTELATQQQNIWLDIEVSSDDYHSDLQQKLLLLTADSQLEILRVRRSKKVLQTQVQEKNVSLDELTPHDVFKQRLENLELDEAQQQALSELFQHSYQQSLTLDNENS</sequence>
<evidence type="ECO:0000256" key="5">
    <source>
        <dbReference type="ARBA" id="ARBA00022801"/>
    </source>
</evidence>
<evidence type="ECO:0000259" key="9">
    <source>
        <dbReference type="Pfam" id="PF12320"/>
    </source>
</evidence>
<dbReference type="PATRIC" id="fig|1328313.3.peg.3056"/>
<proteinExistence type="inferred from homology"/>
<dbReference type="eggNOG" id="COG0420">
    <property type="taxonomic scope" value="Bacteria"/>
</dbReference>
<dbReference type="InterPro" id="IPR026843">
    <property type="entry name" value="SbcD_C"/>
</dbReference>
<evidence type="ECO:0000256" key="2">
    <source>
        <dbReference type="ARBA" id="ARBA00011322"/>
    </source>
</evidence>
<dbReference type="NCBIfam" id="TIGR00619">
    <property type="entry name" value="sbcd"/>
    <property type="match status" value="1"/>
</dbReference>
<evidence type="ECO:0000256" key="6">
    <source>
        <dbReference type="ARBA" id="ARBA00022839"/>
    </source>
</evidence>
<comment type="function">
    <text evidence="7">SbcCD cleaves DNA hairpin structures. These structures can inhibit DNA replication and are intermediates in certain DNA recombination reactions. The complex acts as a 3'-&gt;5' double strand exonuclease that can open hairpins. It also has a 5' single-strand endonuclease activity.</text>
</comment>
<comment type="similarity">
    <text evidence="1 7">Belongs to the SbcD family.</text>
</comment>
<evidence type="ECO:0000256" key="7">
    <source>
        <dbReference type="RuleBase" id="RU363069"/>
    </source>
</evidence>
<evidence type="ECO:0000259" key="8">
    <source>
        <dbReference type="Pfam" id="PF00149"/>
    </source>
</evidence>
<dbReference type="STRING" id="1328313.DS2_14984"/>
<dbReference type="GO" id="GO:0004519">
    <property type="term" value="F:endonuclease activity"/>
    <property type="evidence" value="ECO:0007669"/>
    <property type="project" value="UniProtKB-KW"/>
</dbReference>
<comment type="caution">
    <text evidence="10">The sequence shown here is derived from an EMBL/GenBank/DDBJ whole genome shotgun (WGS) entry which is preliminary data.</text>
</comment>
<feature type="domain" description="Calcineurin-like phosphoesterase" evidence="8">
    <location>
        <begin position="1"/>
        <end position="240"/>
    </location>
</feature>